<keyword evidence="3" id="KW-1185">Reference proteome</keyword>
<reference evidence="2 3" key="1">
    <citation type="journal article" date="2010" name="Genome Biol.">
        <title>A first genome assembly of the barley fungal pathogen Pyrenophora teres f. teres.</title>
        <authorList>
            <person name="Ellwood S.R."/>
            <person name="Liu Z."/>
            <person name="Syme R.A."/>
            <person name="Lai Z."/>
            <person name="Hane J.K."/>
            <person name="Keiper F."/>
            <person name="Moffat C.S."/>
            <person name="Oliver R.P."/>
            <person name="Friesen T.L."/>
        </authorList>
    </citation>
    <scope>NUCLEOTIDE SEQUENCE [LARGE SCALE GENOMIC DNA]</scope>
    <source>
        <strain evidence="2 3">0-1</strain>
    </source>
</reference>
<name>E3RZ52_PYRTT</name>
<evidence type="ECO:0000256" key="1">
    <source>
        <dbReference type="SAM" id="MobiDB-lite"/>
    </source>
</evidence>
<proteinExistence type="predicted"/>
<feature type="compositionally biased region" description="Polar residues" evidence="1">
    <location>
        <begin position="89"/>
        <end position="100"/>
    </location>
</feature>
<accession>E3RZ52</accession>
<dbReference type="HOGENOM" id="CLU_2307471_0_0_1"/>
<dbReference type="KEGG" id="pte:PTT_14904"/>
<protein>
    <submittedName>
        <fullName evidence="2">Uncharacterized protein</fullName>
    </submittedName>
</protein>
<gene>
    <name evidence="2" type="ORF">PTT_14904</name>
</gene>
<dbReference type="AlphaFoldDB" id="E3RZ52"/>
<organism evidence="3">
    <name type="scientific">Pyrenophora teres f. teres (strain 0-1)</name>
    <name type="common">Barley net blotch fungus</name>
    <name type="synonym">Drechslera teres f. teres</name>
    <dbReference type="NCBI Taxonomy" id="861557"/>
    <lineage>
        <taxon>Eukaryota</taxon>
        <taxon>Fungi</taxon>
        <taxon>Dikarya</taxon>
        <taxon>Ascomycota</taxon>
        <taxon>Pezizomycotina</taxon>
        <taxon>Dothideomycetes</taxon>
        <taxon>Pleosporomycetidae</taxon>
        <taxon>Pleosporales</taxon>
        <taxon>Pleosporineae</taxon>
        <taxon>Pleosporaceae</taxon>
        <taxon>Pyrenophora</taxon>
    </lineage>
</organism>
<feature type="compositionally biased region" description="Polar residues" evidence="1">
    <location>
        <begin position="51"/>
        <end position="60"/>
    </location>
</feature>
<dbReference type="Proteomes" id="UP000001067">
    <property type="component" value="Unassembled WGS sequence"/>
</dbReference>
<evidence type="ECO:0000313" key="2">
    <source>
        <dbReference type="EMBL" id="EFQ88997.1"/>
    </source>
</evidence>
<feature type="region of interest" description="Disordered" evidence="1">
    <location>
        <begin position="1"/>
        <end position="100"/>
    </location>
</feature>
<sequence>MPADWQPLPEDRDQSPDDFPSGDDSADAQEPPKHMPPSPARHGLPTPTSPGPQATFTLTSPRPRPQAHAHKPTPTSPTTSCNLDIFQLQAPSSHATTRSI</sequence>
<evidence type="ECO:0000313" key="3">
    <source>
        <dbReference type="Proteomes" id="UP000001067"/>
    </source>
</evidence>
<dbReference type="EMBL" id="GL536028">
    <property type="protein sequence ID" value="EFQ88997.1"/>
    <property type="molecule type" value="Genomic_DNA"/>
</dbReference>